<proteinExistence type="predicted"/>
<dbReference type="OrthoDB" id="5593883at2759"/>
<protein>
    <submittedName>
        <fullName evidence="2">Uncharacterized protein</fullName>
    </submittedName>
</protein>
<sequence length="1280" mass="144333">MSDSIIYTSSSQNNNSSSFSTTITTTTTNTTVSTLPFSEKSDSKPNLSNSILNPSSSVNSRFLKDSILTPDNNQNLANLDPNPTNFREFLVSVPENRINASKSQSPQNPYTTSNLGTNVVNPNYNLSHQDLSFFSMRKNPASQDFKSQSKDSAENPFDLKFDSAGPDSNFFQNFSPKILSELDLSSKNTQNDSSFFQLPEFKTSLLSKPNSPNSQPFPANNIFSIASNQNIPPTLEAEYFLLQQLQHKNWPEKSNFNVPLYSNHFHSSSPLGRNPNLTSSQDYHHIADTQLNDSILTQNRFKNQSLPNNTAKDTPLNNAPHQGSSAPYSRCQSNFPYKGTHSEQPQNFLCNSFENELSLHINNSNLRNTGMNIQELASRLQTSNQLQNCSNDKPVNFSLQRYLNDQASSSRFQDPVQVNTNSFNHVYNDDQLSQYSYTSSKDNPENSNYKGSELFENVNDQTPLLNTDTLSSRKLTQNTRTHSINSNDPKITSDQNRSQSSSHKTSESPVFSETLPACSHFTNIQKCLKDVQLSGFFENEKNIARITNTRYNRNQSILKYKYYYRINSLLKDSISNYNSFTTFSVLHRKLQQRPGISTNKNHPVNHILSLMTQKPPPSSLPSQTNHNMPKKPTNVSVPKSQPTEKLAHPSPTVKKDLFKHILFKFLSSSSSDKRFSLFPNEPESTSAGYNFYLSAPNPQCLASRDLYALLFISCVRIVTPQVISDVLLGPATLKIEDARARCELQFYETTGSGFLFRKILTCLQYINCADNDRVEAYALSALHTSQGYCKAVTHQLWRLTRVFARSTDNIHASIMRQPLSVEILMESREWKRFAQNLTLRISQSLHLSTALLQHNNLMSPQTIFSEFVSIRLLCKLLDSYISNAKCVQELESLQIVIDKANLSPLVHWYVIMAITVDSVRRQAHSTILDRWLSLEQSVFSKIKILGHTDSPMSKARAKQLISLRKIGLSSLTSVRSAQMGNLVLALENSDRVLDFFTKRDEADAEAAQTFREGRSRALASGSEGYFEVQCIDVLLEAAESIERRLIFMFGNLALDARWRVWINSCVAASLLVNRNTSSSAGPLNEVESDSIFSHIKTTSGPKTNQNDHSFEPLPLGSDLYPKNLNTKFNGTDATNNLFTNKKHLFYGQSNMTNTDNNTKTEHNEIMEPKIPSCPKGSHQNGSKNGNFCEPQKKDVPYLKLPAEPENVVLSHLYTNFSSIESLKNQDVLSLYPKAIQRSKLIKNLFLMRQEATKSAGPRPLPYILMYQKLCFNIILDNNQD</sequence>
<feature type="region of interest" description="Disordered" evidence="1">
    <location>
        <begin position="1"/>
        <end position="55"/>
    </location>
</feature>
<feature type="compositionally biased region" description="Low complexity" evidence="1">
    <location>
        <begin position="8"/>
        <end position="34"/>
    </location>
</feature>
<dbReference type="Proteomes" id="UP000245609">
    <property type="component" value="Unassembled WGS sequence"/>
</dbReference>
<feature type="region of interest" description="Disordered" evidence="1">
    <location>
        <begin position="460"/>
        <end position="509"/>
    </location>
</feature>
<feature type="region of interest" description="Disordered" evidence="1">
    <location>
        <begin position="612"/>
        <end position="649"/>
    </location>
</feature>
<gene>
    <name evidence="2" type="ORF">BB560_004326</name>
</gene>
<dbReference type="EMBL" id="MBFS01001235">
    <property type="protein sequence ID" value="PVV01265.1"/>
    <property type="molecule type" value="Genomic_DNA"/>
</dbReference>
<name>A0A2T9Z9N8_9FUNG</name>
<accession>A0A2T9Z9N8</accession>
<keyword evidence="3" id="KW-1185">Reference proteome</keyword>
<evidence type="ECO:0000313" key="3">
    <source>
        <dbReference type="Proteomes" id="UP000245609"/>
    </source>
</evidence>
<evidence type="ECO:0000313" key="2">
    <source>
        <dbReference type="EMBL" id="PVV01265.1"/>
    </source>
</evidence>
<organism evidence="2 3">
    <name type="scientific">Smittium megazygosporum</name>
    <dbReference type="NCBI Taxonomy" id="133381"/>
    <lineage>
        <taxon>Eukaryota</taxon>
        <taxon>Fungi</taxon>
        <taxon>Fungi incertae sedis</taxon>
        <taxon>Zoopagomycota</taxon>
        <taxon>Kickxellomycotina</taxon>
        <taxon>Harpellomycetes</taxon>
        <taxon>Harpellales</taxon>
        <taxon>Legeriomycetaceae</taxon>
        <taxon>Smittium</taxon>
    </lineage>
</organism>
<dbReference type="AlphaFoldDB" id="A0A2T9Z9N8"/>
<evidence type="ECO:0000256" key="1">
    <source>
        <dbReference type="SAM" id="MobiDB-lite"/>
    </source>
</evidence>
<feature type="region of interest" description="Disordered" evidence="1">
    <location>
        <begin position="304"/>
        <end position="328"/>
    </location>
</feature>
<feature type="region of interest" description="Disordered" evidence="1">
    <location>
        <begin position="98"/>
        <end position="117"/>
    </location>
</feature>
<feature type="compositionally biased region" description="Polar residues" evidence="1">
    <location>
        <begin position="620"/>
        <end position="643"/>
    </location>
</feature>
<reference evidence="2 3" key="1">
    <citation type="journal article" date="2018" name="MBio">
        <title>Comparative Genomics Reveals the Core Gene Toolbox for the Fungus-Insect Symbiosis.</title>
        <authorList>
            <person name="Wang Y."/>
            <person name="Stata M."/>
            <person name="Wang W."/>
            <person name="Stajich J.E."/>
            <person name="White M.M."/>
            <person name="Moncalvo J.M."/>
        </authorList>
    </citation>
    <scope>NUCLEOTIDE SEQUENCE [LARGE SCALE GENOMIC DNA]</scope>
    <source>
        <strain evidence="2 3">SC-DP-2</strain>
    </source>
</reference>
<feature type="compositionally biased region" description="Low complexity" evidence="1">
    <location>
        <begin position="44"/>
        <end position="55"/>
    </location>
</feature>
<comment type="caution">
    <text evidence="2">The sequence shown here is derived from an EMBL/GenBank/DDBJ whole genome shotgun (WGS) entry which is preliminary data.</text>
</comment>